<evidence type="ECO:0000313" key="2">
    <source>
        <dbReference type="Proteomes" id="UP000580250"/>
    </source>
</evidence>
<name>A0A6V7VZ12_MELEN</name>
<dbReference type="EMBL" id="CAJEWN010000361">
    <property type="protein sequence ID" value="CAD2180052.1"/>
    <property type="molecule type" value="Genomic_DNA"/>
</dbReference>
<accession>A0A6V7VZ12</accession>
<dbReference type="Proteomes" id="UP000580250">
    <property type="component" value="Unassembled WGS sequence"/>
</dbReference>
<evidence type="ECO:0000313" key="1">
    <source>
        <dbReference type="EMBL" id="CAD2180052.1"/>
    </source>
</evidence>
<sequence length="90" mass="10463">MREPPFSPNALFFFLLFPHPHFAPRLPSAFISFFPQLSPFPLITSILFFHLVKSHFGHFGTVDDQNKNSQNEWNPSPLPPLFTVTFFHSF</sequence>
<protein>
    <submittedName>
        <fullName evidence="1">Uncharacterized protein</fullName>
    </submittedName>
</protein>
<gene>
    <name evidence="1" type="ORF">MENT_LOCUS32106</name>
</gene>
<reference evidence="1 2" key="1">
    <citation type="submission" date="2020-08" db="EMBL/GenBank/DDBJ databases">
        <authorList>
            <person name="Koutsovoulos G."/>
            <person name="Danchin GJ E."/>
        </authorList>
    </citation>
    <scope>NUCLEOTIDE SEQUENCE [LARGE SCALE GENOMIC DNA]</scope>
</reference>
<proteinExistence type="predicted"/>
<comment type="caution">
    <text evidence="1">The sequence shown here is derived from an EMBL/GenBank/DDBJ whole genome shotgun (WGS) entry which is preliminary data.</text>
</comment>
<organism evidence="1 2">
    <name type="scientific">Meloidogyne enterolobii</name>
    <name type="common">Root-knot nematode worm</name>
    <name type="synonym">Meloidogyne mayaguensis</name>
    <dbReference type="NCBI Taxonomy" id="390850"/>
    <lineage>
        <taxon>Eukaryota</taxon>
        <taxon>Metazoa</taxon>
        <taxon>Ecdysozoa</taxon>
        <taxon>Nematoda</taxon>
        <taxon>Chromadorea</taxon>
        <taxon>Rhabditida</taxon>
        <taxon>Tylenchina</taxon>
        <taxon>Tylenchomorpha</taxon>
        <taxon>Tylenchoidea</taxon>
        <taxon>Meloidogynidae</taxon>
        <taxon>Meloidogyninae</taxon>
        <taxon>Meloidogyne</taxon>
    </lineage>
</organism>
<dbReference type="AlphaFoldDB" id="A0A6V7VZ12"/>